<dbReference type="GeneID" id="42309204"/>
<keyword evidence="11" id="KW-1185">Reference proteome</keyword>
<evidence type="ECO:0000256" key="5">
    <source>
        <dbReference type="HAMAP-Rule" id="MF_01201"/>
    </source>
</evidence>
<sequence>MDGTEEYYRDVWAEINLDAIGKNIRTFRKHIPAETKIMAVVKADGYGHGAYRIAQKALNEGAEWLGVALLDEALELRSQGITAPILVLSSFPIRGIKVAIRHDIAMTVYQQDIVKEICREAEKLQKTARIHMKVDTGMGRIGMRTVEEIRAFVDFAHTCPWIEIEGMFTHFATADEEDTAYTLEQYRMFEGLIDELGAYGNTIPLLYTNNSAAAMFYPEKSRHMIRLGISLYGQYPSDYAKTTNIPLVPAFSWKARVSHVKRVPKGTKVSYGATYEAPQEAVIATIPVGYADGYNRLLSNKGYVLIKGERAPIAGRVCMDQFMVDVTHIPDVAVGEEAVLIGSQGNDEISVDEMAKWLATINYEVTCMVSKRVPRVYMENGRVVSVSNRISTSFCQE</sequence>
<dbReference type="GO" id="GO:0008784">
    <property type="term" value="F:alanine racemase activity"/>
    <property type="evidence" value="ECO:0007669"/>
    <property type="project" value="UniProtKB-UniRule"/>
</dbReference>
<feature type="modified residue" description="N6-(pyridoxal phosphate)lysine" evidence="5 6">
    <location>
        <position position="42"/>
    </location>
</feature>
<evidence type="ECO:0000256" key="1">
    <source>
        <dbReference type="ARBA" id="ARBA00000316"/>
    </source>
</evidence>
<dbReference type="Pfam" id="PF01168">
    <property type="entry name" value="Ala_racemase_N"/>
    <property type="match status" value="1"/>
</dbReference>
<organism evidence="9 11">
    <name type="scientific">Aneurinibacillus migulanus</name>
    <name type="common">Bacillus migulanus</name>
    <dbReference type="NCBI Taxonomy" id="47500"/>
    <lineage>
        <taxon>Bacteria</taxon>
        <taxon>Bacillati</taxon>
        <taxon>Bacillota</taxon>
        <taxon>Bacilli</taxon>
        <taxon>Bacillales</taxon>
        <taxon>Paenibacillaceae</taxon>
        <taxon>Aneurinibacillus group</taxon>
        <taxon>Aneurinibacillus</taxon>
    </lineage>
</organism>
<evidence type="ECO:0000313" key="9">
    <source>
        <dbReference type="EMBL" id="KON84047.1"/>
    </source>
</evidence>
<dbReference type="PANTHER" id="PTHR30511:SF0">
    <property type="entry name" value="ALANINE RACEMASE, CATABOLIC-RELATED"/>
    <property type="match status" value="1"/>
</dbReference>
<evidence type="ECO:0000256" key="6">
    <source>
        <dbReference type="PIRSR" id="PIRSR600821-50"/>
    </source>
</evidence>
<dbReference type="InterPro" id="IPR001608">
    <property type="entry name" value="Ala_racemase_N"/>
</dbReference>
<dbReference type="GO" id="GO:0030170">
    <property type="term" value="F:pyridoxal phosphate binding"/>
    <property type="evidence" value="ECO:0007669"/>
    <property type="project" value="UniProtKB-UniRule"/>
</dbReference>
<dbReference type="Gene3D" id="3.20.20.10">
    <property type="entry name" value="Alanine racemase"/>
    <property type="match status" value="1"/>
</dbReference>
<comment type="catalytic activity">
    <reaction evidence="1 5">
        <text>L-alanine = D-alanine</text>
        <dbReference type="Rhea" id="RHEA:20249"/>
        <dbReference type="ChEBI" id="CHEBI:57416"/>
        <dbReference type="ChEBI" id="CHEBI:57972"/>
        <dbReference type="EC" id="5.1.1.1"/>
    </reaction>
</comment>
<dbReference type="SUPFAM" id="SSF50621">
    <property type="entry name" value="Alanine racemase C-terminal domain-like"/>
    <property type="match status" value="1"/>
</dbReference>
<dbReference type="CDD" id="cd00430">
    <property type="entry name" value="PLPDE_III_AR"/>
    <property type="match status" value="1"/>
</dbReference>
<comment type="similarity">
    <text evidence="5">Belongs to the alanine racemase family.</text>
</comment>
<dbReference type="GO" id="GO:0009252">
    <property type="term" value="P:peptidoglycan biosynthetic process"/>
    <property type="evidence" value="ECO:0007669"/>
    <property type="project" value="TreeGrafter"/>
</dbReference>
<protein>
    <recommendedName>
        <fullName evidence="5">Alanine racemase</fullName>
        <ecNumber evidence="5">5.1.1.1</ecNumber>
    </recommendedName>
</protein>
<dbReference type="InterPro" id="IPR000821">
    <property type="entry name" value="Ala_racemase"/>
</dbReference>
<dbReference type="Proteomes" id="UP000037269">
    <property type="component" value="Unassembled WGS sequence"/>
</dbReference>
<comment type="pathway">
    <text evidence="5">Amino-acid biosynthesis; D-alanine biosynthesis; D-alanine from L-alanine: step 1/1.</text>
</comment>
<dbReference type="EMBL" id="FNED01000015">
    <property type="protein sequence ID" value="SDJ31934.1"/>
    <property type="molecule type" value="Genomic_DNA"/>
</dbReference>
<feature type="domain" description="Alanine racemase C-terminal" evidence="8">
    <location>
        <begin position="250"/>
        <end position="378"/>
    </location>
</feature>
<evidence type="ECO:0000313" key="12">
    <source>
        <dbReference type="Proteomes" id="UP000182836"/>
    </source>
</evidence>
<dbReference type="OrthoDB" id="9813814at2"/>
<dbReference type="EMBL" id="LGUG01000013">
    <property type="protein sequence ID" value="KON84047.1"/>
    <property type="molecule type" value="Genomic_DNA"/>
</dbReference>
<dbReference type="InterPro" id="IPR011079">
    <property type="entry name" value="Ala_racemase_C"/>
</dbReference>
<dbReference type="FunFam" id="3.20.20.10:FF:000002">
    <property type="entry name" value="Alanine racemase"/>
    <property type="match status" value="1"/>
</dbReference>
<evidence type="ECO:0000256" key="3">
    <source>
        <dbReference type="ARBA" id="ARBA00022898"/>
    </source>
</evidence>
<dbReference type="PATRIC" id="fig|47500.8.peg.1890"/>
<keyword evidence="4 5" id="KW-0413">Isomerase</keyword>
<comment type="function">
    <text evidence="5">Catalyzes the interconversion of L-alanine and D-alanine. May also act on other amino acids.</text>
</comment>
<dbReference type="STRING" id="47500.AF333_29175"/>
<dbReference type="HAMAP" id="MF_01201">
    <property type="entry name" value="Ala_racemase"/>
    <property type="match status" value="1"/>
</dbReference>
<evidence type="ECO:0000256" key="2">
    <source>
        <dbReference type="ARBA" id="ARBA00001933"/>
    </source>
</evidence>
<evidence type="ECO:0000259" key="8">
    <source>
        <dbReference type="SMART" id="SM01005"/>
    </source>
</evidence>
<feature type="binding site" evidence="5 7">
    <location>
        <position position="140"/>
    </location>
    <ligand>
        <name>substrate</name>
    </ligand>
</feature>
<keyword evidence="3 5" id="KW-0663">Pyridoxal phosphate</keyword>
<dbReference type="GO" id="GO:0005829">
    <property type="term" value="C:cytosol"/>
    <property type="evidence" value="ECO:0007669"/>
    <property type="project" value="TreeGrafter"/>
</dbReference>
<accession>A0A0D1XLF3</accession>
<dbReference type="PRINTS" id="PR00992">
    <property type="entry name" value="ALARACEMASE"/>
</dbReference>
<comment type="cofactor">
    <cofactor evidence="2 5 6">
        <name>pyridoxal 5'-phosphate</name>
        <dbReference type="ChEBI" id="CHEBI:597326"/>
    </cofactor>
</comment>
<feature type="active site" description="Proton acceptor; specific for L-alanine" evidence="5">
    <location>
        <position position="271"/>
    </location>
</feature>
<dbReference type="InterPro" id="IPR020622">
    <property type="entry name" value="Ala_racemase_pyridoxalP-BS"/>
</dbReference>
<dbReference type="PROSITE" id="PS00395">
    <property type="entry name" value="ALANINE_RACEMASE"/>
    <property type="match status" value="1"/>
</dbReference>
<dbReference type="PANTHER" id="PTHR30511">
    <property type="entry name" value="ALANINE RACEMASE"/>
    <property type="match status" value="1"/>
</dbReference>
<evidence type="ECO:0000256" key="7">
    <source>
        <dbReference type="PIRSR" id="PIRSR600821-52"/>
    </source>
</evidence>
<feature type="binding site" evidence="5 7">
    <location>
        <position position="319"/>
    </location>
    <ligand>
        <name>substrate</name>
    </ligand>
</feature>
<feature type="active site" description="Proton acceptor; specific for D-alanine" evidence="5">
    <location>
        <position position="42"/>
    </location>
</feature>
<reference evidence="10 12" key="2">
    <citation type="submission" date="2016-10" db="EMBL/GenBank/DDBJ databases">
        <authorList>
            <person name="de Groot N.N."/>
        </authorList>
    </citation>
    <scope>NUCLEOTIDE SEQUENCE [LARGE SCALE GENOMIC DNA]</scope>
    <source>
        <strain evidence="10 12">DSM 2895</strain>
    </source>
</reference>
<gene>
    <name evidence="9" type="ORF">AF333_29175</name>
    <name evidence="10" type="ORF">SAMN04487909_115123</name>
</gene>
<dbReference type="SUPFAM" id="SSF51419">
    <property type="entry name" value="PLP-binding barrel"/>
    <property type="match status" value="1"/>
</dbReference>
<dbReference type="UniPathway" id="UPA00042">
    <property type="reaction ID" value="UER00497"/>
</dbReference>
<dbReference type="InterPro" id="IPR009006">
    <property type="entry name" value="Ala_racemase/Decarboxylase_C"/>
</dbReference>
<dbReference type="GO" id="GO:0030632">
    <property type="term" value="P:D-alanine biosynthetic process"/>
    <property type="evidence" value="ECO:0007669"/>
    <property type="project" value="UniProtKB-UniRule"/>
</dbReference>
<dbReference type="EC" id="5.1.1.1" evidence="5"/>
<name>A0A0D1XLF3_ANEMI</name>
<reference evidence="9 11" key="1">
    <citation type="submission" date="2015-07" db="EMBL/GenBank/DDBJ databases">
        <title>Fjat-14205 dsm 2895.</title>
        <authorList>
            <person name="Liu B."/>
            <person name="Wang J."/>
            <person name="Zhu Y."/>
            <person name="Liu G."/>
            <person name="Chen Q."/>
            <person name="Chen Z."/>
            <person name="Lan J."/>
            <person name="Che J."/>
            <person name="Ge C."/>
            <person name="Shi H."/>
            <person name="Pan Z."/>
            <person name="Liu X."/>
        </authorList>
    </citation>
    <scope>NUCLEOTIDE SEQUENCE [LARGE SCALE GENOMIC DNA]</scope>
    <source>
        <strain evidence="9 11">DSM 2895</strain>
    </source>
</reference>
<dbReference type="Gene3D" id="2.40.37.10">
    <property type="entry name" value="Lyase, Ornithine Decarboxylase, Chain A, domain 1"/>
    <property type="match status" value="1"/>
</dbReference>
<evidence type="ECO:0000313" key="10">
    <source>
        <dbReference type="EMBL" id="SDJ31934.1"/>
    </source>
</evidence>
<dbReference type="NCBIfam" id="TIGR00492">
    <property type="entry name" value="alr"/>
    <property type="match status" value="1"/>
</dbReference>
<dbReference type="RefSeq" id="WP_043067061.1">
    <property type="nucleotide sequence ID" value="NZ_BJOA01000272.1"/>
</dbReference>
<dbReference type="FunFam" id="2.40.37.10:FF:000006">
    <property type="entry name" value="Alanine racemase"/>
    <property type="match status" value="1"/>
</dbReference>
<dbReference type="Pfam" id="PF00842">
    <property type="entry name" value="Ala_racemase_C"/>
    <property type="match status" value="1"/>
</dbReference>
<dbReference type="InterPro" id="IPR029066">
    <property type="entry name" value="PLP-binding_barrel"/>
</dbReference>
<dbReference type="AlphaFoldDB" id="A0A0D1XLF3"/>
<evidence type="ECO:0000313" key="11">
    <source>
        <dbReference type="Proteomes" id="UP000037269"/>
    </source>
</evidence>
<proteinExistence type="inferred from homology"/>
<dbReference type="Proteomes" id="UP000182836">
    <property type="component" value="Unassembled WGS sequence"/>
</dbReference>
<dbReference type="SMART" id="SM01005">
    <property type="entry name" value="Ala_racemase_C"/>
    <property type="match status" value="1"/>
</dbReference>
<evidence type="ECO:0000256" key="4">
    <source>
        <dbReference type="ARBA" id="ARBA00023235"/>
    </source>
</evidence>